<dbReference type="PROSITE" id="PS51194">
    <property type="entry name" value="HELICASE_CTER"/>
    <property type="match status" value="1"/>
</dbReference>
<dbReference type="PANTHER" id="PTHR10799">
    <property type="entry name" value="SNF2/RAD54 HELICASE FAMILY"/>
    <property type="match status" value="1"/>
</dbReference>
<accession>A0A2T0BC67</accession>
<dbReference type="InterPro" id="IPR000330">
    <property type="entry name" value="SNF2_N"/>
</dbReference>
<keyword evidence="1" id="KW-0378">Hydrolase</keyword>
<feature type="domain" description="Helicase ATP-binding" evidence="4">
    <location>
        <begin position="634"/>
        <end position="791"/>
    </location>
</feature>
<dbReference type="SMART" id="SM00490">
    <property type="entry name" value="HELICc"/>
    <property type="match status" value="1"/>
</dbReference>
<reference evidence="6 7" key="1">
    <citation type="submission" date="2018-03" db="EMBL/GenBank/DDBJ databases">
        <title>Genome sequence of Clostridium luticellarii DSM 29923.</title>
        <authorList>
            <person name="Poehlein A."/>
            <person name="Daniel R."/>
        </authorList>
    </citation>
    <scope>NUCLEOTIDE SEQUENCE [LARGE SCALE GENOMIC DNA]</scope>
    <source>
        <strain evidence="6 7">DSM 29923</strain>
    </source>
</reference>
<dbReference type="InterPro" id="IPR013663">
    <property type="entry name" value="Helicase_SWF/SNF/SWI_bac"/>
</dbReference>
<dbReference type="GO" id="GO:0005524">
    <property type="term" value="F:ATP binding"/>
    <property type="evidence" value="ECO:0007669"/>
    <property type="project" value="InterPro"/>
</dbReference>
<evidence type="ECO:0000256" key="1">
    <source>
        <dbReference type="ARBA" id="ARBA00022801"/>
    </source>
</evidence>
<dbReference type="Proteomes" id="UP000237798">
    <property type="component" value="Unassembled WGS sequence"/>
</dbReference>
<dbReference type="SMART" id="SM00487">
    <property type="entry name" value="DEXDc"/>
    <property type="match status" value="1"/>
</dbReference>
<keyword evidence="6" id="KW-0067">ATP-binding</keyword>
<gene>
    <name evidence="6" type="ORF">CLLU_31380</name>
</gene>
<dbReference type="PROSITE" id="PS50966">
    <property type="entry name" value="ZF_SWIM"/>
    <property type="match status" value="1"/>
</dbReference>
<dbReference type="InterPro" id="IPR049730">
    <property type="entry name" value="SNF2/RAD54-like_C"/>
</dbReference>
<dbReference type="PROSITE" id="PS51192">
    <property type="entry name" value="HELICASE_ATP_BIND_1"/>
    <property type="match status" value="1"/>
</dbReference>
<keyword evidence="2" id="KW-0863">Zinc-finger</keyword>
<protein>
    <submittedName>
        <fullName evidence="6">ATP-dependent helicase HepA</fullName>
    </submittedName>
</protein>
<keyword evidence="2" id="KW-0479">Metal-binding</keyword>
<dbReference type="InterPro" id="IPR038718">
    <property type="entry name" value="SNF2-like_sf"/>
</dbReference>
<keyword evidence="2" id="KW-0862">Zinc</keyword>
<comment type="caution">
    <text evidence="6">The sequence shown here is derived from an EMBL/GenBank/DDBJ whole genome shotgun (WGS) entry which is preliminary data.</text>
</comment>
<name>A0A2T0BC67_9CLOT</name>
<dbReference type="Pfam" id="PF08455">
    <property type="entry name" value="SNF2_assoc"/>
    <property type="match status" value="1"/>
</dbReference>
<evidence type="ECO:0000256" key="2">
    <source>
        <dbReference type="PROSITE-ProRule" id="PRU00325"/>
    </source>
</evidence>
<dbReference type="SUPFAM" id="SSF52540">
    <property type="entry name" value="P-loop containing nucleoside triphosphate hydrolases"/>
    <property type="match status" value="2"/>
</dbReference>
<proteinExistence type="predicted"/>
<feature type="domain" description="SWIM-type" evidence="3">
    <location>
        <begin position="58"/>
        <end position="104"/>
    </location>
</feature>
<dbReference type="Pfam" id="PF00271">
    <property type="entry name" value="Helicase_C"/>
    <property type="match status" value="1"/>
</dbReference>
<organism evidence="6 7">
    <name type="scientific">Clostridium luticellarii</name>
    <dbReference type="NCBI Taxonomy" id="1691940"/>
    <lineage>
        <taxon>Bacteria</taxon>
        <taxon>Bacillati</taxon>
        <taxon>Bacillota</taxon>
        <taxon>Clostridia</taxon>
        <taxon>Eubacteriales</taxon>
        <taxon>Clostridiaceae</taxon>
        <taxon>Clostridium</taxon>
    </lineage>
</organism>
<dbReference type="CDD" id="cd18793">
    <property type="entry name" value="SF2_C_SNF"/>
    <property type="match status" value="1"/>
</dbReference>
<dbReference type="InterPro" id="IPR027417">
    <property type="entry name" value="P-loop_NTPase"/>
</dbReference>
<dbReference type="GO" id="GO:0004386">
    <property type="term" value="F:helicase activity"/>
    <property type="evidence" value="ECO:0007669"/>
    <property type="project" value="UniProtKB-KW"/>
</dbReference>
<evidence type="ECO:0000313" key="6">
    <source>
        <dbReference type="EMBL" id="PRR81435.1"/>
    </source>
</evidence>
<dbReference type="OrthoDB" id="9760715at2"/>
<dbReference type="GO" id="GO:0016787">
    <property type="term" value="F:hydrolase activity"/>
    <property type="evidence" value="ECO:0007669"/>
    <property type="project" value="UniProtKB-KW"/>
</dbReference>
<dbReference type="InterPro" id="IPR007527">
    <property type="entry name" value="Znf_SWIM"/>
</dbReference>
<evidence type="ECO:0000313" key="7">
    <source>
        <dbReference type="Proteomes" id="UP000237798"/>
    </source>
</evidence>
<dbReference type="InterPro" id="IPR001650">
    <property type="entry name" value="Helicase_C-like"/>
</dbReference>
<keyword evidence="7" id="KW-1185">Reference proteome</keyword>
<dbReference type="GO" id="GO:0008270">
    <property type="term" value="F:zinc ion binding"/>
    <property type="evidence" value="ECO:0007669"/>
    <property type="project" value="UniProtKB-KW"/>
</dbReference>
<keyword evidence="6" id="KW-0547">Nucleotide-binding</keyword>
<evidence type="ECO:0000259" key="4">
    <source>
        <dbReference type="PROSITE" id="PS51192"/>
    </source>
</evidence>
<dbReference type="Pfam" id="PF00176">
    <property type="entry name" value="SNF2-rel_dom"/>
    <property type="match status" value="1"/>
</dbReference>
<sequence>MNKDRLLRLFNEQISGRNHDKGMRIIDNDLVPSVEISNQETLIYIKGRVISESLVSEYSTKIELDAENRNIVSTYCSCEDYENNEFKKDNYCCKHLIATFYKAVDKLINYPLLSESGSENIFQPGFKNLDALSLLLGDEKDKKEIKIEVYVDRNQWENKISAQFKIGLTSMSSSSLYVLKDIDQFLLAVYNNIPIVYGKNFTLDMKQHKLSTKDKCLVDFIQMLKSAEGSSIYRGRIKKSNVDGKYVHIPDYLVREFFEAVEKHRVYLNEGFLYRCVETEILHSAPPLEFDLKMPKKDYVLRVADGLPMALGSRNNVFFYGSTIYLPDSEYCFRIKPILDVFSGNSSVTLQGSEENIILRELIPKLNLLSDNVELSKAIKDKVVNEKCELKFYFDKKGSKITLVVKVKYGAFEFNIFEECSEKIIYRDSKKEAAVLKMLRSLGFERVENKFHFMWGDDYVFRFFKEEIEKLQEMGEVFYSENFRGIKSIKSRDISGDIKSGKYDYFEMKFKLGDIPAEETTSILRAFRDNLRYYKLKTGEYLDLEDLEFRKFLKLLDVISRRDVKDNRVEIDKNKSIYINSYMKKNDMRYIGGTAELKKVVDKFRNIKNLKFKEPENLRGNLRNYQKIGYNWFKTLDYLGFGGILGDEMGLGKTLQAIAFLLSNKGSRSLIVVPTSLVYNWIHEFEKFAPDMKIAAVNGPKSFREEQIKKVDEYDVIVTTYNLLKRDLEMYHDIEFDYCLLDEAQYIKNSHSQNAESVKSIRARRRFALTGTPMENSVMELWSIFDFIMPGYLYDEKRFSVRYYKRFKEEPVVVEDLNRLVKPFILRRRKKDVIKELPDKIERTVMVSMGDRQKKVYGTYAEHAIELIEKKVREDEFKNSKIEILAYITKLRQLCLDPSVVMESYSGGSAKMEALLELLIQGTGEGHKVLVFSQFTSVLKNIGSRMKMEGIEYSYLDGSIPSRNRVELVDEFNAGSSPVFLISLKAGGTGLNLTSADIVIHFDPWWNPAVEQQATDRAHRIGQKHAVEVIKLVTKDTIEEKIIQLQAEKKKLIDSLLGGEFSGIRGIGELSQEEIVKLFQC</sequence>
<feature type="domain" description="Helicase C-terminal" evidence="5">
    <location>
        <begin position="914"/>
        <end position="1064"/>
    </location>
</feature>
<dbReference type="AlphaFoldDB" id="A0A2T0BC67"/>
<dbReference type="InterPro" id="IPR014001">
    <property type="entry name" value="Helicase_ATP-bd"/>
</dbReference>
<dbReference type="RefSeq" id="WP_106010692.1">
    <property type="nucleotide sequence ID" value="NZ_PVXP01000070.1"/>
</dbReference>
<evidence type="ECO:0000259" key="5">
    <source>
        <dbReference type="PROSITE" id="PS51194"/>
    </source>
</evidence>
<dbReference type="EMBL" id="PVXP01000070">
    <property type="protein sequence ID" value="PRR81435.1"/>
    <property type="molecule type" value="Genomic_DNA"/>
</dbReference>
<evidence type="ECO:0000259" key="3">
    <source>
        <dbReference type="PROSITE" id="PS50966"/>
    </source>
</evidence>
<dbReference type="Gene3D" id="3.40.50.10810">
    <property type="entry name" value="Tandem AAA-ATPase domain"/>
    <property type="match status" value="1"/>
</dbReference>
<keyword evidence="6" id="KW-0347">Helicase</keyword>
<dbReference type="CDD" id="cd18012">
    <property type="entry name" value="DEXQc_arch_SWI2_SNF2"/>
    <property type="match status" value="1"/>
</dbReference>
<dbReference type="Gene3D" id="3.40.50.300">
    <property type="entry name" value="P-loop containing nucleotide triphosphate hydrolases"/>
    <property type="match status" value="1"/>
</dbReference>